<dbReference type="SUPFAM" id="SSF55186">
    <property type="entry name" value="ThrRS/AlaRS common domain"/>
    <property type="match status" value="1"/>
</dbReference>
<dbReference type="InterPro" id="IPR045864">
    <property type="entry name" value="aa-tRNA-synth_II/BPL/LPL"/>
</dbReference>
<keyword evidence="4 11" id="KW-0479">Metal-binding</keyword>
<name>A0AA45C709_9BACT</name>
<dbReference type="FunFam" id="3.30.980.10:FF:000004">
    <property type="entry name" value="Alanine--tRNA ligase, cytoplasmic"/>
    <property type="match status" value="1"/>
</dbReference>
<accession>A0AA45C709</accession>
<feature type="domain" description="Alanyl-transfer RNA synthetases family profile" evidence="12">
    <location>
        <begin position="4"/>
        <end position="710"/>
    </location>
</feature>
<evidence type="ECO:0000256" key="6">
    <source>
        <dbReference type="ARBA" id="ARBA00022833"/>
    </source>
</evidence>
<dbReference type="FunFam" id="3.30.54.20:FF:000001">
    <property type="entry name" value="Alanine--tRNA ligase"/>
    <property type="match status" value="1"/>
</dbReference>
<keyword evidence="7 11" id="KW-0067">ATP-binding</keyword>
<feature type="binding site" evidence="11">
    <location>
        <position position="667"/>
    </location>
    <ligand>
        <name>Zn(2+)</name>
        <dbReference type="ChEBI" id="CHEBI:29105"/>
    </ligand>
</feature>
<evidence type="ECO:0000256" key="11">
    <source>
        <dbReference type="HAMAP-Rule" id="MF_00036"/>
    </source>
</evidence>
<dbReference type="EC" id="6.1.1.7" evidence="11"/>
<protein>
    <recommendedName>
        <fullName evidence="11">Alanine--tRNA ligase</fullName>
        <ecNumber evidence="11">6.1.1.7</ecNumber>
    </recommendedName>
    <alternativeName>
        <fullName evidence="11">Alanyl-tRNA synthetase</fullName>
        <shortName evidence="11">AlaRS</shortName>
    </alternativeName>
</protein>
<dbReference type="SMART" id="SM00863">
    <property type="entry name" value="tRNA_SAD"/>
    <property type="match status" value="1"/>
</dbReference>
<dbReference type="InterPro" id="IPR003156">
    <property type="entry name" value="DHHA1_dom"/>
</dbReference>
<dbReference type="Pfam" id="PF02272">
    <property type="entry name" value="DHHA1"/>
    <property type="match status" value="1"/>
</dbReference>
<feature type="binding site" evidence="11">
    <location>
        <position position="671"/>
    </location>
    <ligand>
        <name>Zn(2+)</name>
        <dbReference type="ChEBI" id="CHEBI:29105"/>
    </ligand>
</feature>
<comment type="domain">
    <text evidence="11">Consists of three domains; the N-terminal catalytic domain, the editing domain and the C-terminal C-Ala domain. The editing domain removes incorrectly charged amino acids, while the C-Ala domain, along with tRNA(Ala), serves as a bridge to cooperatively bring together the editing and aminoacylation centers thus stimulating deacylation of misacylated tRNAs.</text>
</comment>
<dbReference type="InterPro" id="IPR002318">
    <property type="entry name" value="Ala-tRNA-lgiase_IIc"/>
</dbReference>
<dbReference type="PROSITE" id="PS50860">
    <property type="entry name" value="AA_TRNA_LIGASE_II_ALA"/>
    <property type="match status" value="1"/>
</dbReference>
<dbReference type="InterPro" id="IPR018165">
    <property type="entry name" value="Ala-tRNA-synth_IIc_core"/>
</dbReference>
<dbReference type="Gene3D" id="3.30.930.10">
    <property type="entry name" value="Bira Bifunctional Protein, Domain 2"/>
    <property type="match status" value="1"/>
</dbReference>
<keyword evidence="9 11" id="KW-0648">Protein biosynthesis</keyword>
<dbReference type="GO" id="GO:0005524">
    <property type="term" value="F:ATP binding"/>
    <property type="evidence" value="ECO:0007669"/>
    <property type="project" value="UniProtKB-UniRule"/>
</dbReference>
<evidence type="ECO:0000256" key="5">
    <source>
        <dbReference type="ARBA" id="ARBA00022741"/>
    </source>
</evidence>
<dbReference type="SUPFAM" id="SSF101353">
    <property type="entry name" value="Putative anticodon-binding domain of alanyl-tRNA synthetase (AlaRS)"/>
    <property type="match status" value="1"/>
</dbReference>
<keyword evidence="11" id="KW-0963">Cytoplasm</keyword>
<evidence type="ECO:0000256" key="4">
    <source>
        <dbReference type="ARBA" id="ARBA00022723"/>
    </source>
</evidence>
<dbReference type="InterPro" id="IPR012947">
    <property type="entry name" value="tRNA_SAD"/>
</dbReference>
<keyword evidence="3 11" id="KW-0436">Ligase</keyword>
<comment type="subcellular location">
    <subcellularLocation>
        <location evidence="11">Cytoplasm</location>
    </subcellularLocation>
</comment>
<dbReference type="Proteomes" id="UP000245921">
    <property type="component" value="Unassembled WGS sequence"/>
</dbReference>
<dbReference type="SUPFAM" id="SSF50447">
    <property type="entry name" value="Translation proteins"/>
    <property type="match status" value="1"/>
</dbReference>
<keyword evidence="14" id="KW-1185">Reference proteome</keyword>
<feature type="binding site" evidence="11">
    <location>
        <position position="569"/>
    </location>
    <ligand>
        <name>Zn(2+)</name>
        <dbReference type="ChEBI" id="CHEBI:29105"/>
    </ligand>
</feature>
<dbReference type="InterPro" id="IPR023033">
    <property type="entry name" value="Ala_tRNA_ligase_euk/bac"/>
</dbReference>
<dbReference type="RefSeq" id="WP_109604618.1">
    <property type="nucleotide sequence ID" value="NZ_QGGI01000007.1"/>
</dbReference>
<dbReference type="Gene3D" id="2.40.30.130">
    <property type="match status" value="1"/>
</dbReference>
<keyword evidence="2 11" id="KW-0820">tRNA-binding</keyword>
<dbReference type="GO" id="GO:0000049">
    <property type="term" value="F:tRNA binding"/>
    <property type="evidence" value="ECO:0007669"/>
    <property type="project" value="UniProtKB-KW"/>
</dbReference>
<dbReference type="InterPro" id="IPR018164">
    <property type="entry name" value="Ala-tRNA-synth_IIc_N"/>
</dbReference>
<dbReference type="InterPro" id="IPR018163">
    <property type="entry name" value="Thr/Ala-tRNA-synth_IIc_edit"/>
</dbReference>
<dbReference type="InterPro" id="IPR050058">
    <property type="entry name" value="Ala-tRNA_ligase"/>
</dbReference>
<feature type="binding site" evidence="11">
    <location>
        <position position="565"/>
    </location>
    <ligand>
        <name>Zn(2+)</name>
        <dbReference type="ChEBI" id="CHEBI:29105"/>
    </ligand>
</feature>
<keyword evidence="5 11" id="KW-0547">Nucleotide-binding</keyword>
<dbReference type="GO" id="GO:0006419">
    <property type="term" value="P:alanyl-tRNA aminoacylation"/>
    <property type="evidence" value="ECO:0007669"/>
    <property type="project" value="UniProtKB-UniRule"/>
</dbReference>
<evidence type="ECO:0000256" key="1">
    <source>
        <dbReference type="ARBA" id="ARBA00008226"/>
    </source>
</evidence>
<dbReference type="GO" id="GO:0005829">
    <property type="term" value="C:cytosol"/>
    <property type="evidence" value="ECO:0007669"/>
    <property type="project" value="TreeGrafter"/>
</dbReference>
<dbReference type="Gene3D" id="3.30.980.10">
    <property type="entry name" value="Threonyl-trna Synthetase, Chain A, domain 2"/>
    <property type="match status" value="1"/>
</dbReference>
<dbReference type="EMBL" id="QGGI01000007">
    <property type="protein sequence ID" value="PWJ95082.1"/>
    <property type="molecule type" value="Genomic_DNA"/>
</dbReference>
<dbReference type="PRINTS" id="PR00980">
    <property type="entry name" value="TRNASYNTHALA"/>
</dbReference>
<dbReference type="GO" id="GO:0008270">
    <property type="term" value="F:zinc ion binding"/>
    <property type="evidence" value="ECO:0007669"/>
    <property type="project" value="UniProtKB-UniRule"/>
</dbReference>
<sequence length="871" mass="98039">MEWMSYKDIREKFLSFFESKSHKRLASSPLVPNDPQLMFTVAGMVPFKPIFWGKMEPTYTRITTCQKCIRTNDIDNVGRTARHQTFFEMLGNFSFGDYFKEEAIVWAWEFLTDVLHMPEDKLWPSVYLEDDEAFKIWKDIVGVPEDRIMKFDKSENWWGPVGPTGPCGPSSEIYFDTGYTNNCPDSSNCSPACECGRFVEIWNIVFTEFYADENGTFSPLQRKNIDTGAGLERITAAIQNVYSNFDTDVFSNIIKKIEKVLKVNYGQDDKKDVSIKVIADHARAAAFIISEGILPSNEGRGYVLRRIIRRAIRHGNLLGMKDKFFNDIVDQVILDMGSFYPEIKDKKDFIDKIIDAEETRFLETLDKGIEKLNNIIKDIKTDIISGDIVFELYDTYGFPVDITREIAEDNSLSIDEDGFDMFMNEQKERARSAAGSKEYDSKNEAYKIVGEELLRTNFEGYDKLSSSSKVLYLIDGNSFIDSAFEGNEVDLICSNTPFYAEKGGQISDRGIIRNDSFEAEVLSVKVVYNEVIAHRIRVVKGNVDKNDDVELLVDENFRNDVKRNHSATHLLHSALRQVIGDHIKQAGSYVGPDRLRFDFTHYEGLTDVQISEIERIVNDQILKAMPVITDVKSLEEAKNMNVIALFEEKYGDEVRIVKMGDFSSELCGGTHVSNTGEIGLFKIVSESSVSAGIRRIEAITGIKTLEAFNNYETILKSINNIVDGTVDSVYDKIVSILEDSKNKDKIIKKLESKLATSNLDSFMNSAVDIDGKPLIIGVLEDVDSDVLRNTSDTLLSKVKSGAVILFNKSDKVNFVVKVSKDAIDVFHAGNMARNIAKFLGGGGGGRPDFAQAGGKDPSKVNEVVSNIKKFI</sequence>
<organism evidence="13 14">
    <name type="scientific">Oceanotoga teriensis</name>
    <dbReference type="NCBI Taxonomy" id="515440"/>
    <lineage>
        <taxon>Bacteria</taxon>
        <taxon>Thermotogati</taxon>
        <taxon>Thermotogota</taxon>
        <taxon>Thermotogae</taxon>
        <taxon>Petrotogales</taxon>
        <taxon>Petrotogaceae</taxon>
        <taxon>Oceanotoga</taxon>
    </lineage>
</organism>
<dbReference type="AlphaFoldDB" id="A0AA45C709"/>
<evidence type="ECO:0000256" key="9">
    <source>
        <dbReference type="ARBA" id="ARBA00022917"/>
    </source>
</evidence>
<dbReference type="GO" id="GO:0002161">
    <property type="term" value="F:aminoacyl-tRNA deacylase activity"/>
    <property type="evidence" value="ECO:0007669"/>
    <property type="project" value="TreeGrafter"/>
</dbReference>
<reference evidence="13 14" key="1">
    <citation type="submission" date="2018-05" db="EMBL/GenBank/DDBJ databases">
        <title>Genomic Encyclopedia of Type Strains, Phase IV (KMG-IV): sequencing the most valuable type-strain genomes for metagenomic binning, comparative biology and taxonomic classification.</title>
        <authorList>
            <person name="Goeker M."/>
        </authorList>
    </citation>
    <scope>NUCLEOTIDE SEQUENCE [LARGE SCALE GENOMIC DNA]</scope>
    <source>
        <strain evidence="13 14">DSM 24906</strain>
    </source>
</reference>
<evidence type="ECO:0000256" key="8">
    <source>
        <dbReference type="ARBA" id="ARBA00022884"/>
    </source>
</evidence>
<dbReference type="PANTHER" id="PTHR11777:SF9">
    <property type="entry name" value="ALANINE--TRNA LIGASE, CYTOPLASMIC"/>
    <property type="match status" value="1"/>
</dbReference>
<dbReference type="SUPFAM" id="SSF55681">
    <property type="entry name" value="Class II aaRS and biotin synthetases"/>
    <property type="match status" value="1"/>
</dbReference>
<dbReference type="FunFam" id="3.30.930.10:FF:000004">
    <property type="entry name" value="Alanine--tRNA ligase"/>
    <property type="match status" value="1"/>
</dbReference>
<dbReference type="FunFam" id="3.10.310.40:FF:000001">
    <property type="entry name" value="Alanine--tRNA ligase"/>
    <property type="match status" value="1"/>
</dbReference>
<dbReference type="InterPro" id="IPR018162">
    <property type="entry name" value="Ala-tRNA-ligase_IIc_anticod-bd"/>
</dbReference>
<dbReference type="GO" id="GO:0004813">
    <property type="term" value="F:alanine-tRNA ligase activity"/>
    <property type="evidence" value="ECO:0007669"/>
    <property type="project" value="UniProtKB-UniRule"/>
</dbReference>
<evidence type="ECO:0000256" key="2">
    <source>
        <dbReference type="ARBA" id="ARBA00022555"/>
    </source>
</evidence>
<evidence type="ECO:0000256" key="7">
    <source>
        <dbReference type="ARBA" id="ARBA00022840"/>
    </source>
</evidence>
<comment type="similarity">
    <text evidence="1 11">Belongs to the class-II aminoacyl-tRNA synthetase family.</text>
</comment>
<evidence type="ECO:0000259" key="12">
    <source>
        <dbReference type="PROSITE" id="PS50860"/>
    </source>
</evidence>
<dbReference type="CDD" id="cd00673">
    <property type="entry name" value="AlaRS_core"/>
    <property type="match status" value="1"/>
</dbReference>
<proteinExistence type="inferred from homology"/>
<dbReference type="Gene3D" id="3.10.310.40">
    <property type="match status" value="1"/>
</dbReference>
<comment type="function">
    <text evidence="11">Catalyzes the attachment of alanine to tRNA(Ala) in a two-step reaction: alanine is first activated by ATP to form Ala-AMP and then transferred to the acceptor end of tRNA(Ala). Also edits incorrectly charged Ser-tRNA(Ala) and Gly-tRNA(Ala) via its editing domain.</text>
</comment>
<dbReference type="Pfam" id="PF07973">
    <property type="entry name" value="tRNA_SAD"/>
    <property type="match status" value="1"/>
</dbReference>
<dbReference type="NCBIfam" id="TIGR00344">
    <property type="entry name" value="alaS"/>
    <property type="match status" value="1"/>
</dbReference>
<comment type="catalytic activity">
    <reaction evidence="11">
        <text>tRNA(Ala) + L-alanine + ATP = L-alanyl-tRNA(Ala) + AMP + diphosphate</text>
        <dbReference type="Rhea" id="RHEA:12540"/>
        <dbReference type="Rhea" id="RHEA-COMP:9657"/>
        <dbReference type="Rhea" id="RHEA-COMP:9923"/>
        <dbReference type="ChEBI" id="CHEBI:30616"/>
        <dbReference type="ChEBI" id="CHEBI:33019"/>
        <dbReference type="ChEBI" id="CHEBI:57972"/>
        <dbReference type="ChEBI" id="CHEBI:78442"/>
        <dbReference type="ChEBI" id="CHEBI:78497"/>
        <dbReference type="ChEBI" id="CHEBI:456215"/>
        <dbReference type="EC" id="6.1.1.7"/>
    </reaction>
</comment>
<evidence type="ECO:0000313" key="14">
    <source>
        <dbReference type="Proteomes" id="UP000245921"/>
    </source>
</evidence>
<keyword evidence="8 11" id="KW-0694">RNA-binding</keyword>
<keyword evidence="10 11" id="KW-0030">Aminoacyl-tRNA synthetase</keyword>
<comment type="cofactor">
    <cofactor evidence="11">
        <name>Zn(2+)</name>
        <dbReference type="ChEBI" id="CHEBI:29105"/>
    </cofactor>
    <text evidence="11">Binds 1 zinc ion per subunit.</text>
</comment>
<keyword evidence="6 11" id="KW-0862">Zinc</keyword>
<dbReference type="HAMAP" id="MF_00036_B">
    <property type="entry name" value="Ala_tRNA_synth_B"/>
    <property type="match status" value="1"/>
</dbReference>
<gene>
    <name evidence="11" type="primary">alaS</name>
    <name evidence="13" type="ORF">C7380_10737</name>
</gene>
<evidence type="ECO:0000256" key="10">
    <source>
        <dbReference type="ARBA" id="ARBA00023146"/>
    </source>
</evidence>
<evidence type="ECO:0000256" key="3">
    <source>
        <dbReference type="ARBA" id="ARBA00022598"/>
    </source>
</evidence>
<dbReference type="InterPro" id="IPR009000">
    <property type="entry name" value="Transl_B-barrel_sf"/>
</dbReference>
<dbReference type="PANTHER" id="PTHR11777">
    <property type="entry name" value="ALANYL-TRNA SYNTHETASE"/>
    <property type="match status" value="1"/>
</dbReference>
<evidence type="ECO:0000313" key="13">
    <source>
        <dbReference type="EMBL" id="PWJ95082.1"/>
    </source>
</evidence>
<dbReference type="Gene3D" id="3.30.54.20">
    <property type="match status" value="1"/>
</dbReference>
<comment type="caution">
    <text evidence="13">The sequence shown here is derived from an EMBL/GenBank/DDBJ whole genome shotgun (WGS) entry which is preliminary data.</text>
</comment>
<dbReference type="Pfam" id="PF01411">
    <property type="entry name" value="tRNA-synt_2c"/>
    <property type="match status" value="1"/>
</dbReference>